<dbReference type="Gene3D" id="3.50.50.60">
    <property type="entry name" value="FAD/NAD(P)-binding domain"/>
    <property type="match status" value="2"/>
</dbReference>
<evidence type="ECO:0000259" key="6">
    <source>
        <dbReference type="Pfam" id="PF05199"/>
    </source>
</evidence>
<dbReference type="PANTHER" id="PTHR46056:SF12">
    <property type="entry name" value="LONG-CHAIN-ALCOHOL OXIDASE"/>
    <property type="match status" value="1"/>
</dbReference>
<dbReference type="InterPro" id="IPR007867">
    <property type="entry name" value="GMC_OxRtase_C"/>
</dbReference>
<keyword evidence="2" id="KW-0285">Flavoprotein</keyword>
<dbReference type="PANTHER" id="PTHR46056">
    <property type="entry name" value="LONG-CHAIN-ALCOHOL OXIDASE"/>
    <property type="match status" value="1"/>
</dbReference>
<dbReference type="SUPFAM" id="SSF51905">
    <property type="entry name" value="FAD/NAD(P)-binding domain"/>
    <property type="match status" value="1"/>
</dbReference>
<comment type="caution">
    <text evidence="7">The sequence shown here is derived from an EMBL/GenBank/DDBJ whole genome shotgun (WGS) entry which is preliminary data.</text>
</comment>
<comment type="similarity">
    <text evidence="1">Belongs to the GMC oxidoreductase family.</text>
</comment>
<dbReference type="InterPro" id="IPR036188">
    <property type="entry name" value="FAD/NAD-bd_sf"/>
</dbReference>
<dbReference type="RefSeq" id="WP_257511902.1">
    <property type="nucleotide sequence ID" value="NZ_JANKHG010000017.1"/>
</dbReference>
<proteinExistence type="inferred from homology"/>
<keyword evidence="8" id="KW-1185">Reference proteome</keyword>
<reference evidence="7" key="1">
    <citation type="submission" date="2022-07" db="EMBL/GenBank/DDBJ databases">
        <authorList>
            <person name="Xamxidin M."/>
        </authorList>
    </citation>
    <scope>NUCLEOTIDE SEQUENCE</scope>
    <source>
        <strain evidence="7">YS8-69</strain>
    </source>
</reference>
<feature type="domain" description="Glucose-methanol-choline oxidoreductase N-terminal" evidence="5">
    <location>
        <begin position="94"/>
        <end position="311"/>
    </location>
</feature>
<dbReference type="Pfam" id="PF00732">
    <property type="entry name" value="GMC_oxred_N"/>
    <property type="match status" value="1"/>
</dbReference>
<keyword evidence="4" id="KW-0560">Oxidoreductase</keyword>
<sequence length="551" mass="59455">MTEQEIKPMGSLSNTLVPDLFAAGVAGGWNAYEAHSREMPKQMTADVVIIGTGAGGGITAEICAKAGLKVLLIEEGPLKTSKDFKMLESVAYPTLYQESAGRKTADKAINILQGRAVGGSTTVNWTSSFRTPADTLEFWQNQFALKDMTVEAMAPWFEQAERRLNIADWQVPPNENNDILRRGAEAKGISWGAIRRNVKDCWNLGYCGMGCPTNAKQSMLVSTIPTALENGAELVASLRAHSFKISQGRIRTLRCQVMNPDGVLPSGKEVEITAKHFVLAGGSINSPAVLLRSNASDPYDRLGERTFLHPVVISAAFMDQEVRADAGAPQTIYSDHYLHTDPIDGPVGFKLEAPPLHPVIFASTLPGFAKKHAEVMRNFSKTHMQLALLRDGFNSGSVGGQVRLNSDGSPVLDYKLTPAIWDAARRALVAMAELQHAAGALTTLPVHEFAEPARNIDEALKQINQLEMKPLSMKVVSAHVMGGCAMAGEEKLGVARPDGRHWQIENLSIHDGSLFPTSIGANPQLSIYGLTNKLSQQLVAELTGQAATALA</sequence>
<organism evidence="7 8">
    <name type="scientific">Limnobacter parvus</name>
    <dbReference type="NCBI Taxonomy" id="2939690"/>
    <lineage>
        <taxon>Bacteria</taxon>
        <taxon>Pseudomonadati</taxon>
        <taxon>Pseudomonadota</taxon>
        <taxon>Betaproteobacteria</taxon>
        <taxon>Burkholderiales</taxon>
        <taxon>Burkholderiaceae</taxon>
        <taxon>Limnobacter</taxon>
    </lineage>
</organism>
<feature type="domain" description="Glucose-methanol-choline oxidoreductase C-terminal" evidence="6">
    <location>
        <begin position="400"/>
        <end position="530"/>
    </location>
</feature>
<protein>
    <submittedName>
        <fullName evidence="7">GMC family oxidoreductase</fullName>
    </submittedName>
</protein>
<keyword evidence="3" id="KW-0274">FAD</keyword>
<accession>A0ABT1XHB9</accession>
<name>A0ABT1XHB9_9BURK</name>
<evidence type="ECO:0000259" key="5">
    <source>
        <dbReference type="Pfam" id="PF00732"/>
    </source>
</evidence>
<dbReference type="Proteomes" id="UP001165267">
    <property type="component" value="Unassembled WGS sequence"/>
</dbReference>
<dbReference type="EMBL" id="JANKHG010000017">
    <property type="protein sequence ID" value="MCR2746677.1"/>
    <property type="molecule type" value="Genomic_DNA"/>
</dbReference>
<evidence type="ECO:0000256" key="3">
    <source>
        <dbReference type="ARBA" id="ARBA00022827"/>
    </source>
</evidence>
<dbReference type="InterPro" id="IPR000172">
    <property type="entry name" value="GMC_OxRdtase_N"/>
</dbReference>
<dbReference type="Pfam" id="PF05199">
    <property type="entry name" value="GMC_oxred_C"/>
    <property type="match status" value="1"/>
</dbReference>
<evidence type="ECO:0000313" key="8">
    <source>
        <dbReference type="Proteomes" id="UP001165267"/>
    </source>
</evidence>
<evidence type="ECO:0000256" key="2">
    <source>
        <dbReference type="ARBA" id="ARBA00022630"/>
    </source>
</evidence>
<evidence type="ECO:0000256" key="1">
    <source>
        <dbReference type="ARBA" id="ARBA00010790"/>
    </source>
</evidence>
<gene>
    <name evidence="7" type="ORF">NSP04_08445</name>
</gene>
<evidence type="ECO:0000313" key="7">
    <source>
        <dbReference type="EMBL" id="MCR2746677.1"/>
    </source>
</evidence>
<evidence type="ECO:0000256" key="4">
    <source>
        <dbReference type="ARBA" id="ARBA00023002"/>
    </source>
</evidence>